<evidence type="ECO:0000313" key="5">
    <source>
        <dbReference type="Proteomes" id="UP000284676"/>
    </source>
</evidence>
<dbReference type="PROSITE" id="PS50977">
    <property type="entry name" value="HTH_TETR_2"/>
    <property type="match status" value="1"/>
</dbReference>
<dbReference type="PANTHER" id="PTHR30328:SF54">
    <property type="entry name" value="HTH-TYPE TRANSCRIPTIONAL REPRESSOR SCO4008"/>
    <property type="match status" value="1"/>
</dbReference>
<dbReference type="AlphaFoldDB" id="A0A414PNX2"/>
<comment type="caution">
    <text evidence="4">The sequence shown here is derived from an EMBL/GenBank/DDBJ whole genome shotgun (WGS) entry which is preliminary data.</text>
</comment>
<name>A0A414PNX2_FUSMR</name>
<dbReference type="InterPro" id="IPR023772">
    <property type="entry name" value="DNA-bd_HTH_TetR-type_CS"/>
</dbReference>
<dbReference type="InterPro" id="IPR001647">
    <property type="entry name" value="HTH_TetR"/>
</dbReference>
<accession>A0A414PNX2</accession>
<feature type="domain" description="HTH tetR-type" evidence="3">
    <location>
        <begin position="8"/>
        <end position="68"/>
    </location>
</feature>
<protein>
    <submittedName>
        <fullName evidence="4">TetR/AcrR family transcriptional regulator</fullName>
    </submittedName>
</protein>
<dbReference type="PRINTS" id="PR00455">
    <property type="entry name" value="HTHTETR"/>
</dbReference>
<gene>
    <name evidence="4" type="ORF">DW663_11280</name>
</gene>
<dbReference type="PANTHER" id="PTHR30328">
    <property type="entry name" value="TRANSCRIPTIONAL REPRESSOR"/>
    <property type="match status" value="1"/>
</dbReference>
<dbReference type="Proteomes" id="UP000284676">
    <property type="component" value="Unassembled WGS sequence"/>
</dbReference>
<dbReference type="InterPro" id="IPR009057">
    <property type="entry name" value="Homeodomain-like_sf"/>
</dbReference>
<dbReference type="SUPFAM" id="SSF48498">
    <property type="entry name" value="Tetracyclin repressor-like, C-terminal domain"/>
    <property type="match status" value="1"/>
</dbReference>
<evidence type="ECO:0000256" key="2">
    <source>
        <dbReference type="PROSITE-ProRule" id="PRU00335"/>
    </source>
</evidence>
<dbReference type="RefSeq" id="WP_118127685.1">
    <property type="nucleotide sequence ID" value="NZ_CAEUHP010000001.1"/>
</dbReference>
<evidence type="ECO:0000313" key="4">
    <source>
        <dbReference type="EMBL" id="RHF70187.1"/>
    </source>
</evidence>
<dbReference type="PROSITE" id="PS01081">
    <property type="entry name" value="HTH_TETR_1"/>
    <property type="match status" value="1"/>
</dbReference>
<keyword evidence="1 2" id="KW-0238">DNA-binding</keyword>
<sequence length="206" mass="25084">MKQRNKSMIVRFKILQVALNEFANYSYEKSSINRICTEGNISKGVMYHHFKDKDELYLLCISYCYDTMLDYYKNRLKEIEDWREEIKSFLDIRYHFFREYPLLQKIFFNTLFKMPEHLKTEIKKITKRLDDLNYDFSMKILKKIKIRHGLKPEEVIFLLDVIQNMLNEKFYGKAQGGEEIEELSQEYNKTTEKWIDIMLYGILETE</sequence>
<dbReference type="Pfam" id="PF00440">
    <property type="entry name" value="TetR_N"/>
    <property type="match status" value="1"/>
</dbReference>
<reference evidence="4 5" key="1">
    <citation type="submission" date="2018-08" db="EMBL/GenBank/DDBJ databases">
        <title>A genome reference for cultivated species of the human gut microbiota.</title>
        <authorList>
            <person name="Zou Y."/>
            <person name="Xue W."/>
            <person name="Luo G."/>
        </authorList>
    </citation>
    <scope>NUCLEOTIDE SEQUENCE [LARGE SCALE GENOMIC DNA]</scope>
    <source>
        <strain evidence="4 5">AM25-1</strain>
    </source>
</reference>
<dbReference type="InterPro" id="IPR050109">
    <property type="entry name" value="HTH-type_TetR-like_transc_reg"/>
</dbReference>
<evidence type="ECO:0000256" key="1">
    <source>
        <dbReference type="ARBA" id="ARBA00023125"/>
    </source>
</evidence>
<dbReference type="Gene3D" id="1.10.10.60">
    <property type="entry name" value="Homeodomain-like"/>
    <property type="match status" value="1"/>
</dbReference>
<dbReference type="EMBL" id="QRHL01000029">
    <property type="protein sequence ID" value="RHF70187.1"/>
    <property type="molecule type" value="Genomic_DNA"/>
</dbReference>
<dbReference type="GO" id="GO:0003677">
    <property type="term" value="F:DNA binding"/>
    <property type="evidence" value="ECO:0007669"/>
    <property type="project" value="UniProtKB-UniRule"/>
</dbReference>
<proteinExistence type="predicted"/>
<dbReference type="InterPro" id="IPR036271">
    <property type="entry name" value="Tet_transcr_reg_TetR-rel_C_sf"/>
</dbReference>
<dbReference type="SUPFAM" id="SSF46689">
    <property type="entry name" value="Homeodomain-like"/>
    <property type="match status" value="1"/>
</dbReference>
<evidence type="ECO:0000259" key="3">
    <source>
        <dbReference type="PROSITE" id="PS50977"/>
    </source>
</evidence>
<feature type="DNA-binding region" description="H-T-H motif" evidence="2">
    <location>
        <begin position="31"/>
        <end position="50"/>
    </location>
</feature>
<organism evidence="4 5">
    <name type="scientific">Fusobacterium mortiferum</name>
    <dbReference type="NCBI Taxonomy" id="850"/>
    <lineage>
        <taxon>Bacteria</taxon>
        <taxon>Fusobacteriati</taxon>
        <taxon>Fusobacteriota</taxon>
        <taxon>Fusobacteriia</taxon>
        <taxon>Fusobacteriales</taxon>
        <taxon>Fusobacteriaceae</taxon>
        <taxon>Fusobacterium</taxon>
    </lineage>
</organism>
<dbReference type="Gene3D" id="1.10.357.10">
    <property type="entry name" value="Tetracycline Repressor, domain 2"/>
    <property type="match status" value="1"/>
</dbReference>